<keyword evidence="9" id="KW-1133">Transmembrane helix</keyword>
<feature type="transmembrane region" description="Helical" evidence="9">
    <location>
        <begin position="79"/>
        <end position="96"/>
    </location>
</feature>
<keyword evidence="12" id="KW-1185">Reference proteome</keyword>
<reference evidence="11 12" key="1">
    <citation type="journal article" date="2019" name="Int. J. Syst. Evol. Microbiol.">
        <title>The Global Catalogue of Microorganisms (GCM) 10K type strain sequencing project: providing services to taxonomists for standard genome sequencing and annotation.</title>
        <authorList>
            <consortium name="The Broad Institute Genomics Platform"/>
            <consortium name="The Broad Institute Genome Sequencing Center for Infectious Disease"/>
            <person name="Wu L."/>
            <person name="Ma J."/>
        </authorList>
    </citation>
    <scope>NUCLEOTIDE SEQUENCE [LARGE SCALE GENOMIC DNA]</scope>
    <source>
        <strain evidence="11 12">JCM 14326</strain>
    </source>
</reference>
<proteinExistence type="predicted"/>
<organism evidence="11 12">
    <name type="scientific">Myceligenerans crystallogenes</name>
    <dbReference type="NCBI Taxonomy" id="316335"/>
    <lineage>
        <taxon>Bacteria</taxon>
        <taxon>Bacillati</taxon>
        <taxon>Actinomycetota</taxon>
        <taxon>Actinomycetes</taxon>
        <taxon>Micrococcales</taxon>
        <taxon>Promicromonosporaceae</taxon>
        <taxon>Myceligenerans</taxon>
    </lineage>
</organism>
<dbReference type="CDD" id="cd16917">
    <property type="entry name" value="HATPase_UhpB-NarQ-NarX-like"/>
    <property type="match status" value="1"/>
</dbReference>
<dbReference type="GO" id="GO:0016301">
    <property type="term" value="F:kinase activity"/>
    <property type="evidence" value="ECO:0007669"/>
    <property type="project" value="UniProtKB-KW"/>
</dbReference>
<dbReference type="SUPFAM" id="SSF55874">
    <property type="entry name" value="ATPase domain of HSP90 chaperone/DNA topoisomerase II/histidine kinase"/>
    <property type="match status" value="1"/>
</dbReference>
<dbReference type="InterPro" id="IPR050482">
    <property type="entry name" value="Sensor_HK_TwoCompSys"/>
</dbReference>
<gene>
    <name evidence="11" type="ORF">GCM10009751_32680</name>
</gene>
<dbReference type="Pfam" id="PF07730">
    <property type="entry name" value="HisKA_3"/>
    <property type="match status" value="1"/>
</dbReference>
<keyword evidence="6 11" id="KW-0418">Kinase</keyword>
<dbReference type="EMBL" id="BAAANL010000007">
    <property type="protein sequence ID" value="GAA1871003.1"/>
    <property type="molecule type" value="Genomic_DNA"/>
</dbReference>
<keyword evidence="9" id="KW-0472">Membrane</keyword>
<name>A0ABN2NJS4_9MICO</name>
<keyword evidence="5" id="KW-0547">Nucleotide-binding</keyword>
<protein>
    <recommendedName>
        <fullName evidence="2">histidine kinase</fullName>
        <ecNumber evidence="2">2.7.13.3</ecNumber>
    </recommendedName>
</protein>
<accession>A0ABN2NJS4</accession>
<comment type="catalytic activity">
    <reaction evidence="1">
        <text>ATP + protein L-histidine = ADP + protein N-phospho-L-histidine.</text>
        <dbReference type="EC" id="2.7.13.3"/>
    </reaction>
</comment>
<feature type="transmembrane region" description="Helical" evidence="9">
    <location>
        <begin position="21"/>
        <end position="38"/>
    </location>
</feature>
<dbReference type="Proteomes" id="UP001501094">
    <property type="component" value="Unassembled WGS sequence"/>
</dbReference>
<feature type="transmembrane region" description="Helical" evidence="9">
    <location>
        <begin position="44"/>
        <end position="72"/>
    </location>
</feature>
<dbReference type="Gene3D" id="1.20.5.1930">
    <property type="match status" value="1"/>
</dbReference>
<evidence type="ECO:0000256" key="8">
    <source>
        <dbReference type="ARBA" id="ARBA00023012"/>
    </source>
</evidence>
<keyword evidence="3" id="KW-0597">Phosphoprotein</keyword>
<evidence type="ECO:0000256" key="3">
    <source>
        <dbReference type="ARBA" id="ARBA00022553"/>
    </source>
</evidence>
<dbReference type="PANTHER" id="PTHR24421">
    <property type="entry name" value="NITRATE/NITRITE SENSOR PROTEIN NARX-RELATED"/>
    <property type="match status" value="1"/>
</dbReference>
<sequence>MVAIAFHALADVEKPEDISPVYVGLALLTVVTPWPVLLRHRYPVAVVLGAAALPVLFPYDAVTALVCLPALYTSRRIRWILAGTAAVVVSVTAAIARDLALPDSDQVFATSDGETLNAAGYVAVGVFALVVAVGAGLICRAIAADRRTAVVIDHAAQNAELHTARNAVMQDRLSRTEEREAIAREVHDTIAHSLSQIALQASALESGPGATPEVQEATARIRAAARRAGTELRGVLTTLRTGADGHTAVSFDDLARLLLDLRDQGTRINSTVFVSEGHTAGTTLTRACYRIVQESVTNAIKHAPGLPVDIVLRGAPATGVTITVTNPLPDDAAAPPAVTGTGSGIPGMTERARLASGSLTAGPARRQFQVEAHLPWTGPSADEP</sequence>
<keyword evidence="9" id="KW-0812">Transmembrane</keyword>
<dbReference type="InterPro" id="IPR011712">
    <property type="entry name" value="Sig_transdc_His_kin_sub3_dim/P"/>
</dbReference>
<dbReference type="EC" id="2.7.13.3" evidence="2"/>
<dbReference type="PANTHER" id="PTHR24421:SF10">
    <property type="entry name" value="NITRATE_NITRITE SENSOR PROTEIN NARQ"/>
    <property type="match status" value="1"/>
</dbReference>
<evidence type="ECO:0000256" key="9">
    <source>
        <dbReference type="SAM" id="Phobius"/>
    </source>
</evidence>
<evidence type="ECO:0000256" key="2">
    <source>
        <dbReference type="ARBA" id="ARBA00012438"/>
    </source>
</evidence>
<evidence type="ECO:0000313" key="12">
    <source>
        <dbReference type="Proteomes" id="UP001501094"/>
    </source>
</evidence>
<evidence type="ECO:0000259" key="10">
    <source>
        <dbReference type="Pfam" id="PF07730"/>
    </source>
</evidence>
<keyword evidence="7" id="KW-0067">ATP-binding</keyword>
<dbReference type="Gene3D" id="3.30.565.10">
    <property type="entry name" value="Histidine kinase-like ATPase, C-terminal domain"/>
    <property type="match status" value="1"/>
</dbReference>
<keyword evidence="8" id="KW-0902">Two-component regulatory system</keyword>
<evidence type="ECO:0000256" key="1">
    <source>
        <dbReference type="ARBA" id="ARBA00000085"/>
    </source>
</evidence>
<feature type="transmembrane region" description="Helical" evidence="9">
    <location>
        <begin position="116"/>
        <end position="138"/>
    </location>
</feature>
<evidence type="ECO:0000313" key="11">
    <source>
        <dbReference type="EMBL" id="GAA1871003.1"/>
    </source>
</evidence>
<feature type="domain" description="Signal transduction histidine kinase subgroup 3 dimerisation and phosphoacceptor" evidence="10">
    <location>
        <begin position="178"/>
        <end position="242"/>
    </location>
</feature>
<comment type="caution">
    <text evidence="11">The sequence shown here is derived from an EMBL/GenBank/DDBJ whole genome shotgun (WGS) entry which is preliminary data.</text>
</comment>
<evidence type="ECO:0000256" key="6">
    <source>
        <dbReference type="ARBA" id="ARBA00022777"/>
    </source>
</evidence>
<evidence type="ECO:0000256" key="4">
    <source>
        <dbReference type="ARBA" id="ARBA00022679"/>
    </source>
</evidence>
<evidence type="ECO:0000256" key="5">
    <source>
        <dbReference type="ARBA" id="ARBA00022741"/>
    </source>
</evidence>
<keyword evidence="4" id="KW-0808">Transferase</keyword>
<dbReference type="InterPro" id="IPR036890">
    <property type="entry name" value="HATPase_C_sf"/>
</dbReference>
<evidence type="ECO:0000256" key="7">
    <source>
        <dbReference type="ARBA" id="ARBA00022840"/>
    </source>
</evidence>